<accession>A0A6A4Z357</accession>
<gene>
    <name evidence="1" type="ORF">As57867_008002</name>
</gene>
<name>A0A6A4Z357_9STRA</name>
<dbReference type="InterPro" id="IPR052727">
    <property type="entry name" value="Rab4/Rab5_effector"/>
</dbReference>
<dbReference type="EMBL" id="VJMH01005047">
    <property type="protein sequence ID" value="KAF0701504.1"/>
    <property type="molecule type" value="Genomic_DNA"/>
</dbReference>
<dbReference type="SUPFAM" id="SSF55961">
    <property type="entry name" value="Bet v1-like"/>
    <property type="match status" value="1"/>
</dbReference>
<feature type="non-terminal residue" evidence="1">
    <location>
        <position position="433"/>
    </location>
</feature>
<dbReference type="PANTHER" id="PTHR13510">
    <property type="entry name" value="FYVE-FINGER-CONTAINING RAB5 EFFECTOR PROTEIN RABENOSYN-5-RELATED"/>
    <property type="match status" value="1"/>
</dbReference>
<evidence type="ECO:0000313" key="1">
    <source>
        <dbReference type="EMBL" id="KAF0701504.1"/>
    </source>
</evidence>
<dbReference type="PANTHER" id="PTHR13510:SF44">
    <property type="entry name" value="RABENOSYN-5"/>
    <property type="match status" value="1"/>
</dbReference>
<reference evidence="1" key="1">
    <citation type="submission" date="2019-06" db="EMBL/GenBank/DDBJ databases">
        <title>Genomics analysis of Aphanomyces spp. identifies a new class of oomycete effector associated with host adaptation.</title>
        <authorList>
            <person name="Gaulin E."/>
        </authorList>
    </citation>
    <scope>NUCLEOTIDE SEQUENCE</scope>
    <source>
        <strain evidence="1">CBS 578.67</strain>
    </source>
</reference>
<dbReference type="OrthoDB" id="70356at2759"/>
<dbReference type="AlphaFoldDB" id="A0A6A4Z357"/>
<evidence type="ECO:0008006" key="2">
    <source>
        <dbReference type="Google" id="ProtNLM"/>
    </source>
</evidence>
<dbReference type="InterPro" id="IPR023393">
    <property type="entry name" value="START-like_dom_sf"/>
</dbReference>
<organism evidence="1">
    <name type="scientific">Aphanomyces stellatus</name>
    <dbReference type="NCBI Taxonomy" id="120398"/>
    <lineage>
        <taxon>Eukaryota</taxon>
        <taxon>Sar</taxon>
        <taxon>Stramenopiles</taxon>
        <taxon>Oomycota</taxon>
        <taxon>Saprolegniomycetes</taxon>
        <taxon>Saprolegniales</taxon>
        <taxon>Verrucalvaceae</taxon>
        <taxon>Aphanomyces</taxon>
    </lineage>
</organism>
<comment type="caution">
    <text evidence="1">The sequence shown here is derived from an EMBL/GenBank/DDBJ whole genome shotgun (WGS) entry which is preliminary data.</text>
</comment>
<protein>
    <recommendedName>
        <fullName evidence="2">START domain-containing protein</fullName>
    </recommendedName>
</protein>
<sequence>MRPESSSRFLLSPLSSTQRTQFRHLATGLLNQALEECDITTHEMDAHWKHTRTHQGLKVYKAKSPQAPSDLMVTGIVNGNLHDVMTCLYADDSYNFRVNSALLMPKDFLDCEVLHAMDSADDDHPFRFHGLKWCATKWPGASALAKNRDLCYFESTGLAHATDNVTGALTTFGYSILESFDLAQCGHLEDLSIVRAKISIRHIFRELPIGCTLVMTHATVDPCGSLSSWASDFSALPQLLAISSAAEVAESIRLTKVLTSSGDVGSPTTGNAWPKPLSFLAHAVCCICQSEHPKMEKRRVMDTIVGSGIHVCKRHFCAGCLLGRPLNPPPCVANDHSFAAIVGMRPLALSTLSSLALSEYSADENQTHATDKRKSLPLLDLDSDDEEESYAVYISLDFNSSPFDDPMKTSSTAMLNDGLGPQLAQLTARMDDT</sequence>
<dbReference type="Gene3D" id="3.30.530.20">
    <property type="match status" value="1"/>
</dbReference>
<proteinExistence type="predicted"/>